<evidence type="ECO:0000313" key="3">
    <source>
        <dbReference type="Proteomes" id="UP000294911"/>
    </source>
</evidence>
<dbReference type="InterPro" id="IPR001387">
    <property type="entry name" value="Cro/C1-type_HTH"/>
</dbReference>
<protein>
    <recommendedName>
        <fullName evidence="1">HTH cro/C1-type domain-containing protein</fullName>
    </recommendedName>
</protein>
<dbReference type="CDD" id="cd00093">
    <property type="entry name" value="HTH_XRE"/>
    <property type="match status" value="1"/>
</dbReference>
<dbReference type="EMBL" id="SLXQ01000008">
    <property type="protein sequence ID" value="TCP50130.1"/>
    <property type="molecule type" value="Genomic_DNA"/>
</dbReference>
<evidence type="ECO:0000313" key="2">
    <source>
        <dbReference type="EMBL" id="TCP50130.1"/>
    </source>
</evidence>
<sequence>MSQSRISRIESGRQLPTVVDVDRILKALEVPAESAAELLALTRKANVEHTSWRAVAEIGIWRKQAELTALAESCQVQRQFLPSMLCGLLQVPEYARVALSPMVDTDPDRNIDRALEVRLERQKVLEDESRTFIFLLAEQAVYWRHVERPVMARQCEHLANVAQRPNVDLHILPISAGVPAATLCTYMIYDNRLVVAELISGEVALYDPKDIDHHRSVFDYYLKHSLGGSRATAFLLAARDEFM</sequence>
<dbReference type="PROSITE" id="PS50943">
    <property type="entry name" value="HTH_CROC1"/>
    <property type="match status" value="1"/>
</dbReference>
<evidence type="ECO:0000259" key="1">
    <source>
        <dbReference type="PROSITE" id="PS50943"/>
    </source>
</evidence>
<organism evidence="2 3">
    <name type="scientific">Tamaricihabitans halophyticus</name>
    <dbReference type="NCBI Taxonomy" id="1262583"/>
    <lineage>
        <taxon>Bacteria</taxon>
        <taxon>Bacillati</taxon>
        <taxon>Actinomycetota</taxon>
        <taxon>Actinomycetes</taxon>
        <taxon>Pseudonocardiales</taxon>
        <taxon>Pseudonocardiaceae</taxon>
        <taxon>Tamaricihabitans</taxon>
    </lineage>
</organism>
<dbReference type="GO" id="GO:0003677">
    <property type="term" value="F:DNA binding"/>
    <property type="evidence" value="ECO:0007669"/>
    <property type="project" value="InterPro"/>
</dbReference>
<keyword evidence="3" id="KW-1185">Reference proteome</keyword>
<dbReference type="Pfam" id="PF13560">
    <property type="entry name" value="HTH_31"/>
    <property type="match status" value="1"/>
</dbReference>
<gene>
    <name evidence="2" type="ORF">EV191_108219</name>
</gene>
<dbReference type="AlphaFoldDB" id="A0A4R2QKY7"/>
<dbReference type="Gene3D" id="1.10.260.40">
    <property type="entry name" value="lambda repressor-like DNA-binding domains"/>
    <property type="match status" value="1"/>
</dbReference>
<dbReference type="InterPro" id="IPR010982">
    <property type="entry name" value="Lambda_DNA-bd_dom_sf"/>
</dbReference>
<feature type="domain" description="HTH cro/C1-type" evidence="1">
    <location>
        <begin position="1"/>
        <end position="35"/>
    </location>
</feature>
<dbReference type="Proteomes" id="UP000294911">
    <property type="component" value="Unassembled WGS sequence"/>
</dbReference>
<dbReference type="Pfam" id="PF19054">
    <property type="entry name" value="DUF5753"/>
    <property type="match status" value="1"/>
</dbReference>
<accession>A0A4R2QKY7</accession>
<reference evidence="2 3" key="1">
    <citation type="submission" date="2019-03" db="EMBL/GenBank/DDBJ databases">
        <title>Genomic Encyclopedia of Type Strains, Phase IV (KMG-IV): sequencing the most valuable type-strain genomes for metagenomic binning, comparative biology and taxonomic classification.</title>
        <authorList>
            <person name="Goeker M."/>
        </authorList>
    </citation>
    <scope>NUCLEOTIDE SEQUENCE [LARGE SCALE GENOMIC DNA]</scope>
    <source>
        <strain evidence="2 3">DSM 45765</strain>
    </source>
</reference>
<name>A0A4R2QKY7_9PSEU</name>
<proteinExistence type="predicted"/>
<comment type="caution">
    <text evidence="2">The sequence shown here is derived from an EMBL/GenBank/DDBJ whole genome shotgun (WGS) entry which is preliminary data.</text>
</comment>
<dbReference type="InterPro" id="IPR043917">
    <property type="entry name" value="DUF5753"/>
</dbReference>